<dbReference type="InterPro" id="IPR044668">
    <property type="entry name" value="PuuD-like"/>
</dbReference>
<dbReference type="AlphaFoldDB" id="A0A1L7LJD5"/>
<dbReference type="InterPro" id="IPR011697">
    <property type="entry name" value="Peptidase_C26"/>
</dbReference>
<dbReference type="CDD" id="cd01745">
    <property type="entry name" value="GATase1_2"/>
    <property type="match status" value="1"/>
</dbReference>
<keyword evidence="2" id="KW-1185">Reference proteome</keyword>
<dbReference type="PROSITE" id="PS51273">
    <property type="entry name" value="GATASE_TYPE_1"/>
    <property type="match status" value="1"/>
</dbReference>
<keyword evidence="1" id="KW-0315">Glutamine amidotransferase</keyword>
<gene>
    <name evidence="1" type="ORF">SRT_09790</name>
</gene>
<protein>
    <submittedName>
        <fullName evidence="1">Glutamine amidotransferase</fullName>
    </submittedName>
</protein>
<dbReference type="SUPFAM" id="SSF52317">
    <property type="entry name" value="Class I glutamine amidotransferase-like"/>
    <property type="match status" value="1"/>
</dbReference>
<dbReference type="GO" id="GO:0033969">
    <property type="term" value="F:gamma-glutamyl-gamma-aminobutyrate hydrolase activity"/>
    <property type="evidence" value="ECO:0007669"/>
    <property type="project" value="TreeGrafter"/>
</dbReference>
<dbReference type="GO" id="GO:0005829">
    <property type="term" value="C:cytosol"/>
    <property type="evidence" value="ECO:0007669"/>
    <property type="project" value="TreeGrafter"/>
</dbReference>
<dbReference type="RefSeq" id="WP_128833270.1">
    <property type="nucleotide sequence ID" value="NZ_AP014612.1"/>
</dbReference>
<organism evidence="1 2">
    <name type="scientific">Streptococcus troglodytae</name>
    <dbReference type="NCBI Taxonomy" id="1111760"/>
    <lineage>
        <taxon>Bacteria</taxon>
        <taxon>Bacillati</taxon>
        <taxon>Bacillota</taxon>
        <taxon>Bacilli</taxon>
        <taxon>Lactobacillales</taxon>
        <taxon>Streptococcaceae</taxon>
        <taxon>Streptococcus</taxon>
    </lineage>
</organism>
<evidence type="ECO:0000313" key="1">
    <source>
        <dbReference type="EMBL" id="BAQ24240.1"/>
    </source>
</evidence>
<dbReference type="PANTHER" id="PTHR43235">
    <property type="entry name" value="GLUTAMINE AMIDOTRANSFERASE PB2B2.05-RELATED"/>
    <property type="match status" value="1"/>
</dbReference>
<reference evidence="1 2" key="1">
    <citation type="journal article" date="2016" name="Microbiol. Immunol.">
        <title>Complete genome sequence of Streptococcus troglodytae TKU31 isolated from the oral cavity of a chimpanzee (Pan troglodytes).</title>
        <authorList>
            <person name="Okamoto M."/>
            <person name="Naito M."/>
            <person name="Miyanohara M."/>
            <person name="Imai S."/>
            <person name="Nomura Y."/>
            <person name="Saito W."/>
            <person name="Momoi Y."/>
            <person name="Takada K."/>
            <person name="Miyabe-Nishiwaki T."/>
            <person name="Tomonaga M."/>
            <person name="Hanada N."/>
        </authorList>
    </citation>
    <scope>NUCLEOTIDE SEQUENCE [LARGE SCALE GENOMIC DNA]</scope>
    <source>
        <strain evidence="2">TKU 31</strain>
    </source>
</reference>
<dbReference type="Pfam" id="PF07722">
    <property type="entry name" value="Peptidase_C26"/>
    <property type="match status" value="1"/>
</dbReference>
<dbReference type="Proteomes" id="UP000217758">
    <property type="component" value="Chromosome"/>
</dbReference>
<name>A0A1L7LJD5_9STRE</name>
<accession>A0A1L7LJD5</accession>
<proteinExistence type="predicted"/>
<dbReference type="GO" id="GO:0016740">
    <property type="term" value="F:transferase activity"/>
    <property type="evidence" value="ECO:0007669"/>
    <property type="project" value="UniProtKB-KW"/>
</dbReference>
<dbReference type="InterPro" id="IPR029062">
    <property type="entry name" value="Class_I_gatase-like"/>
</dbReference>
<keyword evidence="1" id="KW-0808">Transferase</keyword>
<dbReference type="PANTHER" id="PTHR43235:SF1">
    <property type="entry name" value="GLUTAMINE AMIDOTRANSFERASE PB2B2.05-RELATED"/>
    <property type="match status" value="1"/>
</dbReference>
<dbReference type="Gene3D" id="3.40.50.880">
    <property type="match status" value="1"/>
</dbReference>
<sequence length="231" mass="26133">MNKPIIGISGNERPHAKFPDITWSYTPSGYVKGVQEAGGLPLVIPLSDPSFAEYYVSMIDKLILTGGQNVDPVFYGEEKDTSDNDFYLARDLFEFALVEETIKQEKPIFSVCRGTQLMNIALGGSLNQDIEHHWQDAPTDYLSQNMLIKPDTALEKIYGSSTSINSFHHQSIKRLADDLEIIAYDPTDDTIEAVISRNSDITFLGVQWHPELLLESRKEDQELFNYVVREL</sequence>
<dbReference type="KEGG" id="strg:SRT_09790"/>
<evidence type="ECO:0000313" key="2">
    <source>
        <dbReference type="Proteomes" id="UP000217758"/>
    </source>
</evidence>
<dbReference type="GO" id="GO:0006598">
    <property type="term" value="P:polyamine catabolic process"/>
    <property type="evidence" value="ECO:0007669"/>
    <property type="project" value="TreeGrafter"/>
</dbReference>
<dbReference type="EMBL" id="AP014612">
    <property type="protein sequence ID" value="BAQ24240.1"/>
    <property type="molecule type" value="Genomic_DNA"/>
</dbReference>